<name>A0A9D2NB05_9FIRM</name>
<evidence type="ECO:0000256" key="2">
    <source>
        <dbReference type="SAM" id="Phobius"/>
    </source>
</evidence>
<keyword evidence="2" id="KW-1133">Transmembrane helix</keyword>
<evidence type="ECO:0000313" key="4">
    <source>
        <dbReference type="Proteomes" id="UP000823849"/>
    </source>
</evidence>
<dbReference type="AlphaFoldDB" id="A0A9D2NB05"/>
<protein>
    <submittedName>
        <fullName evidence="3">Stage II sporulation protein P</fullName>
    </submittedName>
</protein>
<accession>A0A9D2NB05</accession>
<dbReference type="Proteomes" id="UP000823849">
    <property type="component" value="Unassembled WGS sequence"/>
</dbReference>
<evidence type="ECO:0000313" key="3">
    <source>
        <dbReference type="EMBL" id="HJC15755.1"/>
    </source>
</evidence>
<comment type="caution">
    <text evidence="3">The sequence shown here is derived from an EMBL/GenBank/DDBJ whole genome shotgun (WGS) entry which is preliminary data.</text>
</comment>
<reference evidence="3" key="1">
    <citation type="journal article" date="2021" name="PeerJ">
        <title>Extensive microbial diversity within the chicken gut microbiome revealed by metagenomics and culture.</title>
        <authorList>
            <person name="Gilroy R."/>
            <person name="Ravi A."/>
            <person name="Getino M."/>
            <person name="Pursley I."/>
            <person name="Horton D.L."/>
            <person name="Alikhan N.F."/>
            <person name="Baker D."/>
            <person name="Gharbi K."/>
            <person name="Hall N."/>
            <person name="Watson M."/>
            <person name="Adriaenssens E.M."/>
            <person name="Foster-Nyarko E."/>
            <person name="Jarju S."/>
            <person name="Secka A."/>
            <person name="Antonio M."/>
            <person name="Oren A."/>
            <person name="Chaudhuri R.R."/>
            <person name="La Ragione R."/>
            <person name="Hildebrand F."/>
            <person name="Pallen M.J."/>
        </authorList>
    </citation>
    <scope>NUCLEOTIDE SEQUENCE</scope>
    <source>
        <strain evidence="3">CHK185-5351</strain>
    </source>
</reference>
<keyword evidence="2" id="KW-0472">Membrane</keyword>
<reference evidence="3" key="2">
    <citation type="submission" date="2021-04" db="EMBL/GenBank/DDBJ databases">
        <authorList>
            <person name="Gilroy R."/>
        </authorList>
    </citation>
    <scope>NUCLEOTIDE SEQUENCE</scope>
    <source>
        <strain evidence="3">CHK185-5351</strain>
    </source>
</reference>
<gene>
    <name evidence="3" type="ORF">H9705_08020</name>
</gene>
<proteinExistence type="predicted"/>
<keyword evidence="2" id="KW-0812">Transmembrane</keyword>
<feature type="compositionally biased region" description="Polar residues" evidence="1">
    <location>
        <begin position="125"/>
        <end position="167"/>
    </location>
</feature>
<sequence>MNDLEKKVRGILILCVILVGIYLAGKCYSMWEQKSGGQGGRILGKAYAQAGACAAELFLPGMDYGQEELPDDLFSAVLQTVREQFPILSFQETDCGEEAIIEDSETAEAIREENEKLIAQKSQEENQAQAVTEENQQAQEGQSTDQEGQSTDQESQSSPEGGPNSETAEADSGAQTDEAMEAAQIPEGTALQKQVEIPREQLADFNYLLNNFFVVDPTTTALESQINAEALLGKDMKLEKDPENPQILIYHTHSQEGFANSVEGDTSTTVIGVGDYLAELLQERYGYQVLHITDTFDIVDGQLDRSAAYNYAEPVISQALQEHPTIEIVIDLHRDGVDASKHLVTEVNGKQTAQVMFFNGLSRTNQNGEISYLPNPYIQDNLAFSFQLEYLAKQYYPGYTRCIYLKGYRYNLHLRPRSLLLEVGAQTNTVEEAKNAMEPFADLLYKVLNGEGNG</sequence>
<feature type="region of interest" description="Disordered" evidence="1">
    <location>
        <begin position="122"/>
        <end position="178"/>
    </location>
</feature>
<evidence type="ECO:0000256" key="1">
    <source>
        <dbReference type="SAM" id="MobiDB-lite"/>
    </source>
</evidence>
<feature type="transmembrane region" description="Helical" evidence="2">
    <location>
        <begin position="12"/>
        <end position="31"/>
    </location>
</feature>
<organism evidence="3 4">
    <name type="scientific">Candidatus Fusicatenibacter intestinigallinarum</name>
    <dbReference type="NCBI Taxonomy" id="2838598"/>
    <lineage>
        <taxon>Bacteria</taxon>
        <taxon>Bacillati</taxon>
        <taxon>Bacillota</taxon>
        <taxon>Clostridia</taxon>
        <taxon>Lachnospirales</taxon>
        <taxon>Lachnospiraceae</taxon>
        <taxon>Fusicatenibacter</taxon>
    </lineage>
</organism>
<dbReference type="EMBL" id="DWWU01000034">
    <property type="protein sequence ID" value="HJC15755.1"/>
    <property type="molecule type" value="Genomic_DNA"/>
</dbReference>
<dbReference type="Pfam" id="PF07454">
    <property type="entry name" value="SpoIIP"/>
    <property type="match status" value="1"/>
</dbReference>
<dbReference type="InterPro" id="IPR010897">
    <property type="entry name" value="Spore_II_P"/>
</dbReference>